<dbReference type="EMBL" id="FSRC01000001">
    <property type="protein sequence ID" value="SIN68053.1"/>
    <property type="molecule type" value="Genomic_DNA"/>
</dbReference>
<keyword evidence="3" id="KW-0378">Hydrolase</keyword>
<protein>
    <submittedName>
        <fullName evidence="3">Metal-dependent hydrolase, endonuclease/exonuclease/phosphatase family</fullName>
    </submittedName>
</protein>
<dbReference type="GO" id="GO:0004519">
    <property type="term" value="F:endonuclease activity"/>
    <property type="evidence" value="ECO:0007669"/>
    <property type="project" value="UniProtKB-KW"/>
</dbReference>
<evidence type="ECO:0000256" key="1">
    <source>
        <dbReference type="SAM" id="SignalP"/>
    </source>
</evidence>
<keyword evidence="1" id="KW-0732">Signal</keyword>
<sequence length="263" mass="29170">MKTFFFVLSFCLLSSGLVAQDKNELVKILTYNIYHGENPFNPGQSNLDEIAALIKELNPDMVAMQEVDSMTTRTAKVYGTKVDLVQQLAELTGYHGYFAKAMDFAEGGYGEGLLIKNPATFETQNLSIPEGGEPRAAAWATITLDSGTKIAFAGTHLCHQFEKNRIAQVSEVSKKAKKESLPTIWAGDLNFTPTSEEYRSIKGNWKDAGALPTPYSPTYGSMEDGARIDYVWYDSSKFSLLSYEVLNVPHSDHYPVLVTLQLK</sequence>
<dbReference type="Pfam" id="PF03372">
    <property type="entry name" value="Exo_endo_phos"/>
    <property type="match status" value="1"/>
</dbReference>
<keyword evidence="4" id="KW-1185">Reference proteome</keyword>
<feature type="signal peptide" evidence="1">
    <location>
        <begin position="1"/>
        <end position="19"/>
    </location>
</feature>
<dbReference type="STRING" id="226505.SAMN05444394_0643"/>
<organism evidence="3 4">
    <name type="scientific">Algoriphagus halophilus</name>
    <dbReference type="NCBI Taxonomy" id="226505"/>
    <lineage>
        <taxon>Bacteria</taxon>
        <taxon>Pseudomonadati</taxon>
        <taxon>Bacteroidota</taxon>
        <taxon>Cytophagia</taxon>
        <taxon>Cytophagales</taxon>
        <taxon>Cyclobacteriaceae</taxon>
        <taxon>Algoriphagus</taxon>
    </lineage>
</organism>
<gene>
    <name evidence="3" type="ORF">SAMN05444394_0643</name>
</gene>
<dbReference type="Gene3D" id="3.60.10.10">
    <property type="entry name" value="Endonuclease/exonuclease/phosphatase"/>
    <property type="match status" value="1"/>
</dbReference>
<feature type="chain" id="PRO_5013201324" evidence="1">
    <location>
        <begin position="20"/>
        <end position="263"/>
    </location>
</feature>
<keyword evidence="3" id="KW-0540">Nuclease</keyword>
<dbReference type="InterPro" id="IPR005135">
    <property type="entry name" value="Endo/exonuclease/phosphatase"/>
</dbReference>
<dbReference type="Proteomes" id="UP000185221">
    <property type="component" value="Unassembled WGS sequence"/>
</dbReference>
<dbReference type="RefSeq" id="WP_074223378.1">
    <property type="nucleotide sequence ID" value="NZ_FSRC01000001.1"/>
</dbReference>
<evidence type="ECO:0000259" key="2">
    <source>
        <dbReference type="Pfam" id="PF03372"/>
    </source>
</evidence>
<dbReference type="InterPro" id="IPR051916">
    <property type="entry name" value="GPI-anchor_lipid_remodeler"/>
</dbReference>
<dbReference type="GO" id="GO:0006506">
    <property type="term" value="P:GPI anchor biosynthetic process"/>
    <property type="evidence" value="ECO:0007669"/>
    <property type="project" value="TreeGrafter"/>
</dbReference>
<dbReference type="SUPFAM" id="SSF56219">
    <property type="entry name" value="DNase I-like"/>
    <property type="match status" value="1"/>
</dbReference>
<evidence type="ECO:0000313" key="3">
    <source>
        <dbReference type="EMBL" id="SIN68053.1"/>
    </source>
</evidence>
<feature type="domain" description="Endonuclease/exonuclease/phosphatase" evidence="2">
    <location>
        <begin position="29"/>
        <end position="253"/>
    </location>
</feature>
<dbReference type="PANTHER" id="PTHR14859:SF15">
    <property type="entry name" value="ENDONUCLEASE_EXONUCLEASE_PHOSPHATASE DOMAIN-CONTAINING PROTEIN"/>
    <property type="match status" value="1"/>
</dbReference>
<dbReference type="OrthoDB" id="5447300at2"/>
<keyword evidence="3" id="KW-0269">Exonuclease</keyword>
<dbReference type="AlphaFoldDB" id="A0A1N6DBJ7"/>
<dbReference type="GO" id="GO:0016020">
    <property type="term" value="C:membrane"/>
    <property type="evidence" value="ECO:0007669"/>
    <property type="project" value="GOC"/>
</dbReference>
<name>A0A1N6DBJ7_9BACT</name>
<dbReference type="PANTHER" id="PTHR14859">
    <property type="entry name" value="CALCOFLUOR WHITE HYPERSENSITIVE PROTEIN PRECURSOR"/>
    <property type="match status" value="1"/>
</dbReference>
<dbReference type="InterPro" id="IPR036691">
    <property type="entry name" value="Endo/exonu/phosph_ase_sf"/>
</dbReference>
<proteinExistence type="predicted"/>
<reference evidence="4" key="1">
    <citation type="submission" date="2016-11" db="EMBL/GenBank/DDBJ databases">
        <authorList>
            <person name="Varghese N."/>
            <person name="Submissions S."/>
        </authorList>
    </citation>
    <scope>NUCLEOTIDE SEQUENCE [LARGE SCALE GENOMIC DNA]</scope>
    <source>
        <strain evidence="4">DSM 15292</strain>
    </source>
</reference>
<evidence type="ECO:0000313" key="4">
    <source>
        <dbReference type="Proteomes" id="UP000185221"/>
    </source>
</evidence>
<accession>A0A1N6DBJ7</accession>
<dbReference type="GO" id="GO:0004527">
    <property type="term" value="F:exonuclease activity"/>
    <property type="evidence" value="ECO:0007669"/>
    <property type="project" value="UniProtKB-KW"/>
</dbReference>
<keyword evidence="3" id="KW-0255">Endonuclease</keyword>